<dbReference type="Proteomes" id="UP000318349">
    <property type="component" value="Unassembled WGS sequence"/>
</dbReference>
<proteinExistence type="predicted"/>
<evidence type="ECO:0000256" key="1">
    <source>
        <dbReference type="SAM" id="MobiDB-lite"/>
    </source>
</evidence>
<reference evidence="2 3" key="1">
    <citation type="submission" date="2019-07" db="EMBL/GenBank/DDBJ databases">
        <title>The pathways for chlorine oxyanion respiration interact through the shared metabolite chlorate.</title>
        <authorList>
            <person name="Barnum T.P."/>
            <person name="Cheng Y."/>
            <person name="Hill K.A."/>
            <person name="Lucas L.N."/>
            <person name="Carlson H.K."/>
            <person name="Coates J.D."/>
        </authorList>
    </citation>
    <scope>NUCLEOTIDE SEQUENCE [LARGE SCALE GENOMIC DNA]</scope>
    <source>
        <strain evidence="2 3">SFB-1</strain>
    </source>
</reference>
<accession>A0A557SFT2</accession>
<evidence type="ECO:0000313" key="3">
    <source>
        <dbReference type="Proteomes" id="UP000318349"/>
    </source>
</evidence>
<gene>
    <name evidence="2" type="ORF">FHP89_11875</name>
</gene>
<organism evidence="2 3">
    <name type="scientific">Denitromonas halophila</name>
    <dbReference type="NCBI Taxonomy" id="1629404"/>
    <lineage>
        <taxon>Bacteria</taxon>
        <taxon>Pseudomonadati</taxon>
        <taxon>Pseudomonadota</taxon>
        <taxon>Betaproteobacteria</taxon>
        <taxon>Rhodocyclales</taxon>
        <taxon>Zoogloeaceae</taxon>
        <taxon>Denitromonas</taxon>
    </lineage>
</organism>
<dbReference type="EMBL" id="VMNI01000010">
    <property type="protein sequence ID" value="TVO76231.1"/>
    <property type="molecule type" value="Genomic_DNA"/>
</dbReference>
<dbReference type="AlphaFoldDB" id="A0A557SFT2"/>
<evidence type="ECO:0000313" key="2">
    <source>
        <dbReference type="EMBL" id="TVO76231.1"/>
    </source>
</evidence>
<protein>
    <submittedName>
        <fullName evidence="2">Transposase</fullName>
    </submittedName>
</protein>
<sequence length="113" mass="13107">MALGYKQQQRVEEDWRTMKSGLKMHPVFHWAPHRIHAHIAITELAPLLERVIERDCQDTWRNMRDDLTRLQLAPLSSPNRTVWQVTEPSPAAANRLKSLKLNPPQARLSATHT</sequence>
<name>A0A557SFT2_9RHOO</name>
<comment type="caution">
    <text evidence="2">The sequence shown here is derived from an EMBL/GenBank/DDBJ whole genome shotgun (WGS) entry which is preliminary data.</text>
</comment>
<feature type="region of interest" description="Disordered" evidence="1">
    <location>
        <begin position="94"/>
        <end position="113"/>
    </location>
</feature>